<feature type="region of interest" description="Disordered" evidence="1">
    <location>
        <begin position="38"/>
        <end position="66"/>
    </location>
</feature>
<dbReference type="EMBL" id="JAQGDS010000010">
    <property type="protein sequence ID" value="KAJ6257978.1"/>
    <property type="molecule type" value="Genomic_DNA"/>
</dbReference>
<organism evidence="2 3">
    <name type="scientific">Drechslerella dactyloides</name>
    <name type="common">Nematode-trapping fungus</name>
    <name type="synonym">Arthrobotrys dactyloides</name>
    <dbReference type="NCBI Taxonomy" id="74499"/>
    <lineage>
        <taxon>Eukaryota</taxon>
        <taxon>Fungi</taxon>
        <taxon>Dikarya</taxon>
        <taxon>Ascomycota</taxon>
        <taxon>Pezizomycotina</taxon>
        <taxon>Orbiliomycetes</taxon>
        <taxon>Orbiliales</taxon>
        <taxon>Orbiliaceae</taxon>
        <taxon>Drechslerella</taxon>
    </lineage>
</organism>
<reference evidence="2" key="1">
    <citation type="submission" date="2023-01" db="EMBL/GenBank/DDBJ databases">
        <title>The chitinases involved in constricting ring structure development in the nematode-trapping fungus Drechslerella dactyloides.</title>
        <authorList>
            <person name="Wang R."/>
            <person name="Zhang L."/>
            <person name="Tang P."/>
            <person name="Li S."/>
            <person name="Liang L."/>
        </authorList>
    </citation>
    <scope>NUCLEOTIDE SEQUENCE</scope>
    <source>
        <strain evidence="2">YMF1.00031</strain>
    </source>
</reference>
<protein>
    <submittedName>
        <fullName evidence="2">Uncharacterized protein</fullName>
    </submittedName>
</protein>
<dbReference type="AlphaFoldDB" id="A0AAD6NIL9"/>
<sequence>MEDTRRPEGLASRHVHRGVLAFERDPGVDRSFRTYLIRQRKSTSRETGDEREEEKRREKEEEEEEW</sequence>
<gene>
    <name evidence="2" type="ORF">Dda_7768</name>
</gene>
<name>A0AAD6NIL9_DREDA</name>
<accession>A0AAD6NIL9</accession>
<evidence type="ECO:0000313" key="2">
    <source>
        <dbReference type="EMBL" id="KAJ6257978.1"/>
    </source>
</evidence>
<evidence type="ECO:0000256" key="1">
    <source>
        <dbReference type="SAM" id="MobiDB-lite"/>
    </source>
</evidence>
<comment type="caution">
    <text evidence="2">The sequence shown here is derived from an EMBL/GenBank/DDBJ whole genome shotgun (WGS) entry which is preliminary data.</text>
</comment>
<proteinExistence type="predicted"/>
<keyword evidence="3" id="KW-1185">Reference proteome</keyword>
<dbReference type="Proteomes" id="UP001221413">
    <property type="component" value="Unassembled WGS sequence"/>
</dbReference>
<evidence type="ECO:0000313" key="3">
    <source>
        <dbReference type="Proteomes" id="UP001221413"/>
    </source>
</evidence>
<feature type="compositionally biased region" description="Basic and acidic residues" evidence="1">
    <location>
        <begin position="43"/>
        <end position="59"/>
    </location>
</feature>